<evidence type="ECO:0000259" key="3">
    <source>
        <dbReference type="Pfam" id="PF00407"/>
    </source>
</evidence>
<dbReference type="EMBL" id="KZ305060">
    <property type="protein sequence ID" value="PIA32877.1"/>
    <property type="molecule type" value="Genomic_DNA"/>
</dbReference>
<dbReference type="InterPro" id="IPR024949">
    <property type="entry name" value="Bet_v_I_allergen"/>
</dbReference>
<dbReference type="GO" id="GO:0005737">
    <property type="term" value="C:cytoplasm"/>
    <property type="evidence" value="ECO:0007669"/>
    <property type="project" value="TreeGrafter"/>
</dbReference>
<dbReference type="GO" id="GO:0006952">
    <property type="term" value="P:defense response"/>
    <property type="evidence" value="ECO:0007669"/>
    <property type="project" value="UniProtKB-KW"/>
</dbReference>
<reference evidence="4 5" key="1">
    <citation type="submission" date="2017-09" db="EMBL/GenBank/DDBJ databases">
        <title>WGS assembly of Aquilegia coerulea Goldsmith.</title>
        <authorList>
            <person name="Hodges S."/>
            <person name="Kramer E."/>
            <person name="Nordborg M."/>
            <person name="Tomkins J."/>
            <person name="Borevitz J."/>
            <person name="Derieg N."/>
            <person name="Yan J."/>
            <person name="Mihaltcheva S."/>
            <person name="Hayes R.D."/>
            <person name="Rokhsar D."/>
        </authorList>
    </citation>
    <scope>NUCLEOTIDE SEQUENCE [LARGE SCALE GENOMIC DNA]</scope>
    <source>
        <strain evidence="5">cv. Goldsmith</strain>
    </source>
</reference>
<dbReference type="InterPro" id="IPR000916">
    <property type="entry name" value="Bet_v_I/MLP"/>
</dbReference>
<dbReference type="GO" id="GO:0004864">
    <property type="term" value="F:protein phosphatase inhibitor activity"/>
    <property type="evidence" value="ECO:0007669"/>
    <property type="project" value="InterPro"/>
</dbReference>
<dbReference type="Pfam" id="PF00407">
    <property type="entry name" value="Bet_v_1"/>
    <property type="match status" value="1"/>
</dbReference>
<proteinExistence type="inferred from homology"/>
<dbReference type="AlphaFoldDB" id="A0A2G5CPW8"/>
<dbReference type="PROSITE" id="PS00451">
    <property type="entry name" value="PATHOGENESIS_BETVI"/>
    <property type="match status" value="1"/>
</dbReference>
<dbReference type="InParanoid" id="A0A2G5CPW8"/>
<dbReference type="Proteomes" id="UP000230069">
    <property type="component" value="Unassembled WGS sequence"/>
</dbReference>
<dbReference type="CDD" id="cd07816">
    <property type="entry name" value="Bet_v1-like"/>
    <property type="match status" value="1"/>
</dbReference>
<dbReference type="InterPro" id="IPR023393">
    <property type="entry name" value="START-like_dom_sf"/>
</dbReference>
<keyword evidence="2" id="KW-0568">Pathogenesis-related protein</keyword>
<evidence type="ECO:0000313" key="4">
    <source>
        <dbReference type="EMBL" id="PIA32877.1"/>
    </source>
</evidence>
<keyword evidence="2" id="KW-0611">Plant defense</keyword>
<dbReference type="InterPro" id="IPR050279">
    <property type="entry name" value="Plant_def-hormone_signal"/>
</dbReference>
<dbReference type="GO" id="GO:0009738">
    <property type="term" value="P:abscisic acid-activated signaling pathway"/>
    <property type="evidence" value="ECO:0007669"/>
    <property type="project" value="InterPro"/>
</dbReference>
<sequence length="158" mass="17361">MGLSGFTMEITSSVSAVRMFNAAVLDGHKLAPKLMPTSVVSSLILEGDGGVGTIKQINFTEASQFSFIKERVDVLDKEHLEYKVTVIEGGHVGKKVEWVTNHIKVDSTDNGGCVYKLCCEYKTLTGIEYTEEEVHRFKNGIIVMVKAIEAYLVANPDC</sequence>
<dbReference type="GO" id="GO:0005634">
    <property type="term" value="C:nucleus"/>
    <property type="evidence" value="ECO:0007669"/>
    <property type="project" value="TreeGrafter"/>
</dbReference>
<protein>
    <recommendedName>
        <fullName evidence="3">Bet v I/Major latex protein domain-containing protein</fullName>
    </recommendedName>
</protein>
<evidence type="ECO:0000256" key="2">
    <source>
        <dbReference type="RuleBase" id="RU000409"/>
    </source>
</evidence>
<name>A0A2G5CPW8_AQUCA</name>
<dbReference type="PANTHER" id="PTHR31213">
    <property type="entry name" value="OS08G0374000 PROTEIN-RELATED"/>
    <property type="match status" value="1"/>
</dbReference>
<gene>
    <name evidence="4" type="ORF">AQUCO_04300072v1</name>
</gene>
<dbReference type="OrthoDB" id="1880172at2759"/>
<dbReference type="PRINTS" id="PR00634">
    <property type="entry name" value="BETALLERGEN"/>
</dbReference>
<dbReference type="SUPFAM" id="SSF55961">
    <property type="entry name" value="Bet v1-like"/>
    <property type="match status" value="1"/>
</dbReference>
<dbReference type="Gene3D" id="3.30.530.20">
    <property type="match status" value="1"/>
</dbReference>
<evidence type="ECO:0000313" key="5">
    <source>
        <dbReference type="Proteomes" id="UP000230069"/>
    </source>
</evidence>
<accession>A0A2G5CPW8</accession>
<dbReference type="FunFam" id="3.30.530.20:FF:000007">
    <property type="entry name" value="Major pollen allergen Bet v 1-A"/>
    <property type="match status" value="1"/>
</dbReference>
<dbReference type="PANTHER" id="PTHR31213:SF201">
    <property type="entry name" value="OS03G0300400 PROTEIN"/>
    <property type="match status" value="1"/>
</dbReference>
<dbReference type="STRING" id="218851.A0A2G5CPW8"/>
<organism evidence="4 5">
    <name type="scientific">Aquilegia coerulea</name>
    <name type="common">Rocky mountain columbine</name>
    <dbReference type="NCBI Taxonomy" id="218851"/>
    <lineage>
        <taxon>Eukaryota</taxon>
        <taxon>Viridiplantae</taxon>
        <taxon>Streptophyta</taxon>
        <taxon>Embryophyta</taxon>
        <taxon>Tracheophyta</taxon>
        <taxon>Spermatophyta</taxon>
        <taxon>Magnoliopsida</taxon>
        <taxon>Ranunculales</taxon>
        <taxon>Ranunculaceae</taxon>
        <taxon>Thalictroideae</taxon>
        <taxon>Aquilegia</taxon>
    </lineage>
</organism>
<feature type="domain" description="Bet v I/Major latex protein" evidence="3">
    <location>
        <begin position="5"/>
        <end position="154"/>
    </location>
</feature>
<evidence type="ECO:0000256" key="1">
    <source>
        <dbReference type="ARBA" id="ARBA00009744"/>
    </source>
</evidence>
<dbReference type="GO" id="GO:0038023">
    <property type="term" value="F:signaling receptor activity"/>
    <property type="evidence" value="ECO:0007669"/>
    <property type="project" value="InterPro"/>
</dbReference>
<comment type="similarity">
    <text evidence="1 2">Belongs to the BetVI family.</text>
</comment>
<keyword evidence="5" id="KW-1185">Reference proteome</keyword>
<dbReference type="GO" id="GO:0010427">
    <property type="term" value="F:abscisic acid binding"/>
    <property type="evidence" value="ECO:0007669"/>
    <property type="project" value="InterPro"/>
</dbReference>